<feature type="transmembrane region" description="Helical" evidence="10">
    <location>
        <begin position="149"/>
        <end position="171"/>
    </location>
</feature>
<evidence type="ECO:0000256" key="3">
    <source>
        <dbReference type="ARBA" id="ARBA00022448"/>
    </source>
</evidence>
<accession>A0A8T9BCU1</accession>
<dbReference type="AlphaFoldDB" id="A0A8T9BCU1"/>
<comment type="subcellular location">
    <subcellularLocation>
        <location evidence="1">Membrane</location>
        <topology evidence="1">Multi-pass membrane protein</topology>
    </subcellularLocation>
</comment>
<comment type="similarity">
    <text evidence="2 8">Belongs to the purine-cytosine permease (2.A.39) family.</text>
</comment>
<feature type="compositionally biased region" description="Polar residues" evidence="9">
    <location>
        <begin position="21"/>
        <end position="30"/>
    </location>
</feature>
<dbReference type="CDD" id="cd11484">
    <property type="entry name" value="SLC-NCS1sbd_CobB-like"/>
    <property type="match status" value="1"/>
</dbReference>
<organism evidence="11 12">
    <name type="scientific">Lachnellula arida</name>
    <dbReference type="NCBI Taxonomy" id="1316785"/>
    <lineage>
        <taxon>Eukaryota</taxon>
        <taxon>Fungi</taxon>
        <taxon>Dikarya</taxon>
        <taxon>Ascomycota</taxon>
        <taxon>Pezizomycotina</taxon>
        <taxon>Leotiomycetes</taxon>
        <taxon>Helotiales</taxon>
        <taxon>Lachnaceae</taxon>
        <taxon>Lachnellula</taxon>
    </lineage>
</organism>
<dbReference type="GO" id="GO:0015851">
    <property type="term" value="P:nucleobase transport"/>
    <property type="evidence" value="ECO:0007669"/>
    <property type="project" value="UniProtKB-ARBA"/>
</dbReference>
<evidence type="ECO:0000256" key="10">
    <source>
        <dbReference type="SAM" id="Phobius"/>
    </source>
</evidence>
<reference evidence="11 12" key="1">
    <citation type="submission" date="2018-05" db="EMBL/GenBank/DDBJ databases">
        <title>Whole genome sequencing for identification of molecular markers to develop diagnostic detection tools for the regulated plant pathogen Lachnellula willkommii.</title>
        <authorList>
            <person name="Giroux E."/>
            <person name="Bilodeau G."/>
        </authorList>
    </citation>
    <scope>NUCLEOTIDE SEQUENCE [LARGE SCALE GENOMIC DNA]</scope>
    <source>
        <strain evidence="11 12">CBS 203.66</strain>
    </source>
</reference>
<proteinExistence type="inferred from homology"/>
<keyword evidence="12" id="KW-1185">Reference proteome</keyword>
<evidence type="ECO:0000313" key="12">
    <source>
        <dbReference type="Proteomes" id="UP000469559"/>
    </source>
</evidence>
<feature type="transmembrane region" description="Helical" evidence="10">
    <location>
        <begin position="256"/>
        <end position="279"/>
    </location>
</feature>
<evidence type="ECO:0000256" key="1">
    <source>
        <dbReference type="ARBA" id="ARBA00004141"/>
    </source>
</evidence>
<dbReference type="InterPro" id="IPR001248">
    <property type="entry name" value="Pur-cyt_permease"/>
</dbReference>
<feature type="transmembrane region" description="Helical" evidence="10">
    <location>
        <begin position="455"/>
        <end position="479"/>
    </location>
</feature>
<dbReference type="Pfam" id="PF02133">
    <property type="entry name" value="Transp_cyt_pur"/>
    <property type="match status" value="1"/>
</dbReference>
<dbReference type="Gene3D" id="1.10.4160.10">
    <property type="entry name" value="Hydantoin permease"/>
    <property type="match status" value="1"/>
</dbReference>
<protein>
    <submittedName>
        <fullName evidence="11">Purine-cytosine permease fcyB</fullName>
    </submittedName>
</protein>
<comment type="caution">
    <text evidence="11">The sequence shown here is derived from an EMBL/GenBank/DDBJ whole genome shotgun (WGS) entry which is preliminary data.</text>
</comment>
<dbReference type="GO" id="GO:0000329">
    <property type="term" value="C:fungal-type vacuole membrane"/>
    <property type="evidence" value="ECO:0007669"/>
    <property type="project" value="TreeGrafter"/>
</dbReference>
<dbReference type="PIRSF" id="PIRSF002744">
    <property type="entry name" value="Pur-cyt_permease"/>
    <property type="match status" value="1"/>
</dbReference>
<feature type="transmembrane region" description="Helical" evidence="10">
    <location>
        <begin position="219"/>
        <end position="236"/>
    </location>
</feature>
<keyword evidence="6 10" id="KW-1133">Transmembrane helix</keyword>
<name>A0A8T9BCU1_9HELO</name>
<dbReference type="OrthoDB" id="2116389at2759"/>
<dbReference type="Proteomes" id="UP000469559">
    <property type="component" value="Unassembled WGS sequence"/>
</dbReference>
<dbReference type="FunFam" id="1.10.4160.10:FF:000002">
    <property type="entry name" value="Purine-cytosine permease fcyB"/>
    <property type="match status" value="1"/>
</dbReference>
<evidence type="ECO:0000256" key="4">
    <source>
        <dbReference type="ARBA" id="ARBA00022553"/>
    </source>
</evidence>
<feature type="transmembrane region" description="Helical" evidence="10">
    <location>
        <begin position="85"/>
        <end position="109"/>
    </location>
</feature>
<feature type="transmembrane region" description="Helical" evidence="10">
    <location>
        <begin position="416"/>
        <end position="434"/>
    </location>
</feature>
<evidence type="ECO:0000256" key="2">
    <source>
        <dbReference type="ARBA" id="ARBA00008974"/>
    </source>
</evidence>
<dbReference type="EMBL" id="QGMF01000377">
    <property type="protein sequence ID" value="TVY16369.1"/>
    <property type="molecule type" value="Genomic_DNA"/>
</dbReference>
<sequence>MGPFSKNKSEYDVEAVPAGKSASSSENGSGIVSDEGAVPAETFALGDSWYARTQRLAGKFGVEQRGIERVPSDERSDAGMSQIGTLWLSANMVVSSFAIGALAYTVFYLGFIDTILIIFFVNIMGILPVCFFSTFGPRFGLRQMVLSRFYFGWYGVKIIAVFNILACIGWSSVNVIVGAQLFNAVNHNMPGWAGILVIAVSTFLITLFGYKIVHTYERYSWIPCLIIFLIVLGEFAHSGQFENIPMGVGKSEAGSALSFAASVYGFSTGWTSYAADYTVYQPVNRSRKSIFLWTFAGLSFPLLFTQMLGAAIATAMAANDGDNAYMDGYSTSGIGGLLAAVIVPPLGKFGQFSLVILALSIVANNCPNIYSVSLSLQLLARASQRVPRFLWTLVATCVYIAIAIPGYAHFASVLENFMLIIGYWLAIYEGIALSEHALFRRGCGGYNALHYLEPALLPPGLAAIAAFLFGVVGAVLGMAQVWFTGPVGRLCGAEAGGDVGFELAFCFSAVSYCVLRYFEKAYFKR</sequence>
<feature type="region of interest" description="Disordered" evidence="9">
    <location>
        <begin position="1"/>
        <end position="34"/>
    </location>
</feature>
<dbReference type="GO" id="GO:0022857">
    <property type="term" value="F:transmembrane transporter activity"/>
    <property type="evidence" value="ECO:0007669"/>
    <property type="project" value="InterPro"/>
</dbReference>
<dbReference type="PANTHER" id="PTHR31806:SF1">
    <property type="entry name" value="PURINE-CYTOSINE PERMEASE FCY2-RELATED"/>
    <property type="match status" value="1"/>
</dbReference>
<evidence type="ECO:0000256" key="8">
    <source>
        <dbReference type="PIRNR" id="PIRNR002744"/>
    </source>
</evidence>
<keyword evidence="5 10" id="KW-0812">Transmembrane</keyword>
<keyword evidence="4" id="KW-0597">Phosphoprotein</keyword>
<evidence type="ECO:0000256" key="7">
    <source>
        <dbReference type="ARBA" id="ARBA00023136"/>
    </source>
</evidence>
<gene>
    <name evidence="11" type="primary">fcyB_1</name>
    <name evidence="11" type="ORF">LARI1_G005882</name>
</gene>
<dbReference type="InterPro" id="IPR026030">
    <property type="entry name" value="Pur-cyt_permease_Fcy2/21/22"/>
</dbReference>
<dbReference type="PANTHER" id="PTHR31806">
    <property type="entry name" value="PURINE-CYTOSINE PERMEASE FCY2-RELATED"/>
    <property type="match status" value="1"/>
</dbReference>
<dbReference type="GO" id="GO:0005886">
    <property type="term" value="C:plasma membrane"/>
    <property type="evidence" value="ECO:0007669"/>
    <property type="project" value="TreeGrafter"/>
</dbReference>
<keyword evidence="7 8" id="KW-0472">Membrane</keyword>
<feature type="transmembrane region" description="Helical" evidence="10">
    <location>
        <begin position="291"/>
        <end position="317"/>
    </location>
</feature>
<feature type="transmembrane region" description="Helical" evidence="10">
    <location>
        <begin position="115"/>
        <end position="137"/>
    </location>
</feature>
<evidence type="ECO:0000256" key="6">
    <source>
        <dbReference type="ARBA" id="ARBA00022989"/>
    </source>
</evidence>
<feature type="transmembrane region" description="Helical" evidence="10">
    <location>
        <begin position="191"/>
        <end position="210"/>
    </location>
</feature>
<feature type="transmembrane region" description="Helical" evidence="10">
    <location>
        <begin position="389"/>
        <end position="410"/>
    </location>
</feature>
<evidence type="ECO:0000256" key="9">
    <source>
        <dbReference type="SAM" id="MobiDB-lite"/>
    </source>
</evidence>
<evidence type="ECO:0000256" key="5">
    <source>
        <dbReference type="ARBA" id="ARBA00022692"/>
    </source>
</evidence>
<evidence type="ECO:0000313" key="11">
    <source>
        <dbReference type="EMBL" id="TVY16369.1"/>
    </source>
</evidence>
<feature type="transmembrane region" description="Helical" evidence="10">
    <location>
        <begin position="499"/>
        <end position="518"/>
    </location>
</feature>
<keyword evidence="3 8" id="KW-0813">Transport</keyword>